<feature type="compositionally biased region" description="Polar residues" evidence="4">
    <location>
        <begin position="1"/>
        <end position="20"/>
    </location>
</feature>
<evidence type="ECO:0000256" key="2">
    <source>
        <dbReference type="ARBA" id="ARBA00022837"/>
    </source>
</evidence>
<proteinExistence type="predicted"/>
<dbReference type="SUPFAM" id="SSF47473">
    <property type="entry name" value="EF-hand"/>
    <property type="match status" value="1"/>
</dbReference>
<keyword evidence="2" id="KW-0106">Calcium</keyword>
<dbReference type="InterPro" id="IPR002048">
    <property type="entry name" value="EF_hand_dom"/>
</dbReference>
<sequence length="549" mass="62581">MGSAPSRQVSTGPSGTNSSAGPFKAADRRSTKRSKGETAKEKTLPNGGSQRKSSRQTKSSNSVEFEQACLSVFRAADKDGNGSLDAQEFWNVLHSQTLNLNLSDSEVNELRDAADTDKDGVISYEEFIPVVKELLRTIYARKDDDWNDWSCLTDPETGNTFYLNKRTGETSRRRPTLYHEERREVASFENFVLPNGNEITTYLNDDGTRLYMDWDENEWKPVPAEWAKRLQNAEDGLVQPSAVTDSSPESDGPEAEDPRVGEMVHPHYGALTTYLLENTRNSRLYYDSNSGEWQRMPLEWEFYIPEVKEAVQAMSDALPHWNNGKEQLLCLRECDYNVFDAIAFGEINFAAQSKDQGRLSAADLARLAHLEKELARTTDELNRLKREQQEQQSTATKQLIREKTKVEGLTARREQMALETQEQMDMLTRENTKLRERVSQLEQQQVAVSADADRIRDLERQIEALQDEGEHARVVKDLQGKMEQMRMENVALKLKVQNLKDRVSQATGNAVAYKALRTHLQAIRREHGAMRQEFQELQEHMSPKLEAAV</sequence>
<dbReference type="EMBL" id="CH991554">
    <property type="protein sequence ID" value="EDQ88487.1"/>
    <property type="molecule type" value="Genomic_DNA"/>
</dbReference>
<dbReference type="PANTHER" id="PTHR23050">
    <property type="entry name" value="CALCIUM BINDING PROTEIN"/>
    <property type="match status" value="1"/>
</dbReference>
<feature type="domain" description="EF-hand" evidence="5">
    <location>
        <begin position="102"/>
        <end position="137"/>
    </location>
</feature>
<gene>
    <name evidence="6" type="ORF">MONBRDRAFT_37437</name>
</gene>
<dbReference type="RefSeq" id="XP_001746591.1">
    <property type="nucleotide sequence ID" value="XM_001746539.1"/>
</dbReference>
<keyword evidence="1" id="KW-0677">Repeat</keyword>
<dbReference type="InParanoid" id="A9V1Q9"/>
<organism evidence="6 7">
    <name type="scientific">Monosiga brevicollis</name>
    <name type="common">Choanoflagellate</name>
    <dbReference type="NCBI Taxonomy" id="81824"/>
    <lineage>
        <taxon>Eukaryota</taxon>
        <taxon>Choanoflagellata</taxon>
        <taxon>Craspedida</taxon>
        <taxon>Salpingoecidae</taxon>
        <taxon>Monosiga</taxon>
    </lineage>
</organism>
<feature type="region of interest" description="Disordered" evidence="4">
    <location>
        <begin position="1"/>
        <end position="61"/>
    </location>
</feature>
<dbReference type="InterPro" id="IPR018247">
    <property type="entry name" value="EF_Hand_1_Ca_BS"/>
</dbReference>
<dbReference type="Pfam" id="PF13499">
    <property type="entry name" value="EF-hand_7"/>
    <property type="match status" value="1"/>
</dbReference>
<feature type="compositionally biased region" description="Basic and acidic residues" evidence="4">
    <location>
        <begin position="25"/>
        <end position="43"/>
    </location>
</feature>
<name>A9V1Q9_MONBE</name>
<dbReference type="PROSITE" id="PS50222">
    <property type="entry name" value="EF_HAND_2"/>
    <property type="match status" value="2"/>
</dbReference>
<dbReference type="CDD" id="cd00051">
    <property type="entry name" value="EFh"/>
    <property type="match status" value="1"/>
</dbReference>
<feature type="region of interest" description="Disordered" evidence="4">
    <location>
        <begin position="237"/>
        <end position="261"/>
    </location>
</feature>
<dbReference type="Gene3D" id="1.10.238.10">
    <property type="entry name" value="EF-hand"/>
    <property type="match status" value="1"/>
</dbReference>
<evidence type="ECO:0000313" key="7">
    <source>
        <dbReference type="Proteomes" id="UP000001357"/>
    </source>
</evidence>
<dbReference type="GO" id="GO:0005509">
    <property type="term" value="F:calcium ion binding"/>
    <property type="evidence" value="ECO:0007669"/>
    <property type="project" value="InterPro"/>
</dbReference>
<evidence type="ECO:0000256" key="4">
    <source>
        <dbReference type="SAM" id="MobiDB-lite"/>
    </source>
</evidence>
<keyword evidence="3" id="KW-0175">Coiled coil</keyword>
<reference evidence="6 7" key="1">
    <citation type="journal article" date="2008" name="Nature">
        <title>The genome of the choanoflagellate Monosiga brevicollis and the origin of metazoans.</title>
        <authorList>
            <consortium name="JGI Sequencing"/>
            <person name="King N."/>
            <person name="Westbrook M.J."/>
            <person name="Young S.L."/>
            <person name="Kuo A."/>
            <person name="Abedin M."/>
            <person name="Chapman J."/>
            <person name="Fairclough S."/>
            <person name="Hellsten U."/>
            <person name="Isogai Y."/>
            <person name="Letunic I."/>
            <person name="Marr M."/>
            <person name="Pincus D."/>
            <person name="Putnam N."/>
            <person name="Rokas A."/>
            <person name="Wright K.J."/>
            <person name="Zuzow R."/>
            <person name="Dirks W."/>
            <person name="Good M."/>
            <person name="Goodstein D."/>
            <person name="Lemons D."/>
            <person name="Li W."/>
            <person name="Lyons J.B."/>
            <person name="Morris A."/>
            <person name="Nichols S."/>
            <person name="Richter D.J."/>
            <person name="Salamov A."/>
            <person name="Bork P."/>
            <person name="Lim W.A."/>
            <person name="Manning G."/>
            <person name="Miller W.T."/>
            <person name="McGinnis W."/>
            <person name="Shapiro H."/>
            <person name="Tjian R."/>
            <person name="Grigoriev I.V."/>
            <person name="Rokhsar D."/>
        </authorList>
    </citation>
    <scope>NUCLEOTIDE SEQUENCE [LARGE SCALE GENOMIC DNA]</scope>
    <source>
        <strain evidence="7">MX1 / ATCC 50154</strain>
    </source>
</reference>
<feature type="domain" description="EF-hand" evidence="5">
    <location>
        <begin position="64"/>
        <end position="99"/>
    </location>
</feature>
<dbReference type="InterPro" id="IPR050145">
    <property type="entry name" value="Centrin_CML-like"/>
</dbReference>
<evidence type="ECO:0000313" key="6">
    <source>
        <dbReference type="EMBL" id="EDQ88487.1"/>
    </source>
</evidence>
<protein>
    <recommendedName>
        <fullName evidence="5">EF-hand domain-containing protein</fullName>
    </recommendedName>
</protein>
<dbReference type="InterPro" id="IPR011992">
    <property type="entry name" value="EF-hand-dom_pair"/>
</dbReference>
<dbReference type="Proteomes" id="UP000001357">
    <property type="component" value="Unassembled WGS sequence"/>
</dbReference>
<evidence type="ECO:0000256" key="3">
    <source>
        <dbReference type="SAM" id="Coils"/>
    </source>
</evidence>
<dbReference type="KEGG" id="mbr:MONBRDRAFT_37437"/>
<dbReference type="STRING" id="81824.A9V1Q9"/>
<dbReference type="SMART" id="SM00054">
    <property type="entry name" value="EFh"/>
    <property type="match status" value="2"/>
</dbReference>
<keyword evidence="7" id="KW-1185">Reference proteome</keyword>
<feature type="non-terminal residue" evidence="6">
    <location>
        <position position="549"/>
    </location>
</feature>
<evidence type="ECO:0000259" key="5">
    <source>
        <dbReference type="PROSITE" id="PS50222"/>
    </source>
</evidence>
<feature type="coiled-coil region" evidence="3">
    <location>
        <begin position="367"/>
        <end position="540"/>
    </location>
</feature>
<evidence type="ECO:0000256" key="1">
    <source>
        <dbReference type="ARBA" id="ARBA00022737"/>
    </source>
</evidence>
<dbReference type="GeneID" id="5891962"/>
<dbReference type="PROSITE" id="PS00018">
    <property type="entry name" value="EF_HAND_1"/>
    <property type="match status" value="2"/>
</dbReference>
<dbReference type="AlphaFoldDB" id="A9V1Q9"/>
<accession>A9V1Q9</accession>